<dbReference type="Proteomes" id="UP000248689">
    <property type="component" value="Unassembled WGS sequence"/>
</dbReference>
<proteinExistence type="predicted"/>
<gene>
    <name evidence="1" type="ORF">C5N92_04755</name>
</gene>
<dbReference type="RefSeq" id="WP_111749736.1">
    <property type="nucleotide sequence ID" value="NZ_PTPX01000009.1"/>
</dbReference>
<comment type="caution">
    <text evidence="1">The sequence shown here is derived from an EMBL/GenBank/DDBJ whole genome shotgun (WGS) entry which is preliminary data.</text>
</comment>
<reference evidence="2" key="1">
    <citation type="submission" date="2018-02" db="EMBL/GenBank/DDBJ databases">
        <title>Glaesserella australis sp. nov., isolated from the lungs of pigs.</title>
        <authorList>
            <person name="Turni C."/>
            <person name="Christensen H."/>
        </authorList>
    </citation>
    <scope>NUCLEOTIDE SEQUENCE [LARGE SCALE GENOMIC DNA]</scope>
    <source>
        <strain evidence="2">HS4635</strain>
    </source>
</reference>
<dbReference type="InterPro" id="IPR014054">
    <property type="entry name" value="Phage_regulatory_Rha"/>
</dbReference>
<dbReference type="Pfam" id="PF09669">
    <property type="entry name" value="Phage_pRha"/>
    <property type="match status" value="1"/>
</dbReference>
<protein>
    <submittedName>
        <fullName evidence="1">Phage regulatory protein</fullName>
    </submittedName>
</protein>
<dbReference type="EMBL" id="PTPX01000009">
    <property type="protein sequence ID" value="RAL19123.1"/>
    <property type="molecule type" value="Genomic_DNA"/>
</dbReference>
<evidence type="ECO:0000313" key="1">
    <source>
        <dbReference type="EMBL" id="RAL19123.1"/>
    </source>
</evidence>
<accession>A0A328BY56</accession>
<dbReference type="OrthoDB" id="79831at2"/>
<organism evidence="1 2">
    <name type="scientific">Glaesserella australis</name>
    <dbReference type="NCBI Taxonomy" id="2094024"/>
    <lineage>
        <taxon>Bacteria</taxon>
        <taxon>Pseudomonadati</taxon>
        <taxon>Pseudomonadota</taxon>
        <taxon>Gammaproteobacteria</taxon>
        <taxon>Pasteurellales</taxon>
        <taxon>Pasteurellaceae</taxon>
        <taxon>Glaesserella</taxon>
    </lineage>
</organism>
<dbReference type="AlphaFoldDB" id="A0A328BY56"/>
<keyword evidence="2" id="KW-1185">Reference proteome</keyword>
<name>A0A328BY56_9PAST</name>
<sequence>MKTELLSTNQRENATLTMSSREIALLINKNHADLCRSIERLSAKGIIKGYQPMAYTHPQNGQTYYEYHLEKRDCLVVVAQNCPEFTAAIVDRWQELEQKQVQQLPSYSEALRQLADKIEESEQKSLQIASIESYFRNGISPFEFVKGLNGVNSLKIGAFLVDKNWLYQDGNHKRVKSYARDQYLTEETTEISQHGKDPFVAYKPILLKKGAAKLYEWYTKRELPMKANWNGVFTQDKVVGL</sequence>
<evidence type="ECO:0000313" key="2">
    <source>
        <dbReference type="Proteomes" id="UP000248689"/>
    </source>
</evidence>